<dbReference type="RefSeq" id="WP_006352803.1">
    <property type="nucleotide sequence ID" value="NZ_ADNY01000067.1"/>
</dbReference>
<evidence type="ECO:0000313" key="2">
    <source>
        <dbReference type="Proteomes" id="UP000004069"/>
    </source>
</evidence>
<evidence type="ECO:0000313" key="1">
    <source>
        <dbReference type="EMBL" id="EFG54704.1"/>
    </source>
</evidence>
<dbReference type="Proteomes" id="UP000004069">
    <property type="component" value="Unassembled WGS sequence"/>
</dbReference>
<accession>D4YVU5</accession>
<dbReference type="EMBL" id="ADNY01000067">
    <property type="protein sequence ID" value="EFG54704.1"/>
    <property type="molecule type" value="Genomic_DNA"/>
</dbReference>
<keyword evidence="2" id="KW-1185">Reference proteome</keyword>
<comment type="caution">
    <text evidence="1">The sequence shown here is derived from an EMBL/GenBank/DDBJ whole genome shotgun (WGS) entry which is preliminary data.</text>
</comment>
<sequence>MIHSPFTQVSTNDQRAEEIAIKSGIDLEASPEVDGDNYHFVTDDKEVFAILGNYDENLLEKINKQRKLPNATVVLREKDNGSETKFNLIEKLKQEPELNDHFSFE</sequence>
<dbReference type="AlphaFoldDB" id="D4YVU5"/>
<proteinExistence type="predicted"/>
<protein>
    <submittedName>
        <fullName evidence="1">Uncharacterized protein</fullName>
    </submittedName>
</protein>
<reference evidence="1 2" key="1">
    <citation type="submission" date="2010-04" db="EMBL/GenBank/DDBJ databases">
        <authorList>
            <person name="Muzny D."/>
            <person name="Qin X."/>
            <person name="Deng J."/>
            <person name="Jiang H."/>
            <person name="Liu Y."/>
            <person name="Qu J."/>
            <person name="Song X.-Z."/>
            <person name="Zhang L."/>
            <person name="Thornton R."/>
            <person name="Coyle M."/>
            <person name="Francisco L."/>
            <person name="Jackson L."/>
            <person name="Javaid M."/>
            <person name="Korchina V."/>
            <person name="Kovar C."/>
            <person name="Mata R."/>
            <person name="Mathew T."/>
            <person name="Ngo R."/>
            <person name="Nguyen L."/>
            <person name="Nguyen N."/>
            <person name="Okwuonu G."/>
            <person name="Ongeri F."/>
            <person name="Pham C."/>
            <person name="Simmons D."/>
            <person name="Wilczek-Boney K."/>
            <person name="Hale W."/>
            <person name="Jakkamsetti A."/>
            <person name="Pham P."/>
            <person name="Ruth R."/>
            <person name="San Lucas F."/>
            <person name="Warren J."/>
            <person name="Zhang J."/>
            <person name="Zhao Z."/>
            <person name="Zhou C."/>
            <person name="Zhu D."/>
            <person name="Lee S."/>
            <person name="Bess C."/>
            <person name="Blankenburg K."/>
            <person name="Forbes L."/>
            <person name="Fu Q."/>
            <person name="Gubbala S."/>
            <person name="Hirani K."/>
            <person name="Jayaseelan J.C."/>
            <person name="Lara F."/>
            <person name="Munidasa M."/>
            <person name="Palculict T."/>
            <person name="Patil S."/>
            <person name="Pu L.-L."/>
            <person name="Saada N."/>
            <person name="Tang L."/>
            <person name="Weissenberger G."/>
            <person name="Zhu Y."/>
            <person name="Hemphill L."/>
            <person name="Shang Y."/>
            <person name="Youmans B."/>
            <person name="Ayvaz T."/>
            <person name="Ross M."/>
            <person name="Santibanez J."/>
            <person name="Aqrawi P."/>
            <person name="Gross S."/>
            <person name="Joshi V."/>
            <person name="Fowler G."/>
            <person name="Nazareth L."/>
            <person name="Reid J."/>
            <person name="Worley K."/>
            <person name="Petrosino J."/>
            <person name="Highlander S."/>
            <person name="Gibbs R."/>
        </authorList>
    </citation>
    <scope>NUCLEOTIDE SEQUENCE [LARGE SCALE GENOMIC DNA]</scope>
    <source>
        <strain evidence="1 2">DSM 11664</strain>
    </source>
</reference>
<organism evidence="1 2">
    <name type="scientific">Lactobacillus amylolyticus DSM 11664</name>
    <dbReference type="NCBI Taxonomy" id="585524"/>
    <lineage>
        <taxon>Bacteria</taxon>
        <taxon>Bacillati</taxon>
        <taxon>Bacillota</taxon>
        <taxon>Bacilli</taxon>
        <taxon>Lactobacillales</taxon>
        <taxon>Lactobacillaceae</taxon>
        <taxon>Lactobacillus</taxon>
    </lineage>
</organism>
<name>D4YVU5_9LACO</name>
<gene>
    <name evidence="1" type="ORF">HMPREF0493_1656</name>
</gene>